<evidence type="ECO:0000256" key="2">
    <source>
        <dbReference type="ARBA" id="ARBA00022741"/>
    </source>
</evidence>
<dbReference type="GO" id="GO:0140663">
    <property type="term" value="F:ATP-dependent FeS chaperone activity"/>
    <property type="evidence" value="ECO:0007669"/>
    <property type="project" value="InterPro"/>
</dbReference>
<proteinExistence type="inferred from homology"/>
<feature type="domain" description="MIP18 family-like" evidence="8">
    <location>
        <begin position="5"/>
        <end position="65"/>
    </location>
</feature>
<comment type="caution">
    <text evidence="9">The sequence shown here is derived from an EMBL/GenBank/DDBJ whole genome shotgun (WGS) entry which is preliminary data.</text>
</comment>
<evidence type="ECO:0000259" key="8">
    <source>
        <dbReference type="Pfam" id="PF01883"/>
    </source>
</evidence>
<keyword evidence="6" id="KW-0378">Hydrolase</keyword>
<dbReference type="InterPro" id="IPR027417">
    <property type="entry name" value="P-loop_NTPase"/>
</dbReference>
<dbReference type="SUPFAM" id="SSF117916">
    <property type="entry name" value="Fe-S cluster assembly (FSCA) domain-like"/>
    <property type="match status" value="1"/>
</dbReference>
<dbReference type="InterPro" id="IPR019591">
    <property type="entry name" value="Mrp/NBP35_ATP-bd"/>
</dbReference>
<evidence type="ECO:0000256" key="6">
    <source>
        <dbReference type="HAMAP-Rule" id="MF_02040"/>
    </source>
</evidence>
<evidence type="ECO:0000256" key="5">
    <source>
        <dbReference type="ARBA" id="ARBA00023014"/>
    </source>
</evidence>
<dbReference type="GO" id="GO:0051539">
    <property type="term" value="F:4 iron, 4 sulfur cluster binding"/>
    <property type="evidence" value="ECO:0007669"/>
    <property type="project" value="TreeGrafter"/>
</dbReference>
<dbReference type="PANTHER" id="PTHR42961">
    <property type="entry name" value="IRON-SULFUR PROTEIN NUBPL"/>
    <property type="match status" value="1"/>
</dbReference>
<comment type="subunit">
    <text evidence="6">Homodimer.</text>
</comment>
<dbReference type="InterPro" id="IPR034904">
    <property type="entry name" value="FSCA_dom_sf"/>
</dbReference>
<dbReference type="CDD" id="cd02037">
    <property type="entry name" value="Mrp_NBP35"/>
    <property type="match status" value="1"/>
</dbReference>
<dbReference type="GO" id="GO:0016226">
    <property type="term" value="P:iron-sulfur cluster assembly"/>
    <property type="evidence" value="ECO:0007669"/>
    <property type="project" value="InterPro"/>
</dbReference>
<keyword evidence="5 6" id="KW-0411">Iron-sulfur</keyword>
<dbReference type="RefSeq" id="WP_128995806.1">
    <property type="nucleotide sequence ID" value="NZ_PDKN01000003.1"/>
</dbReference>
<dbReference type="OrthoDB" id="9809679at2"/>
<feature type="region of interest" description="Disordered" evidence="7">
    <location>
        <begin position="365"/>
        <end position="388"/>
    </location>
</feature>
<accession>A0A4Q0XUV9</accession>
<evidence type="ECO:0000256" key="7">
    <source>
        <dbReference type="SAM" id="MobiDB-lite"/>
    </source>
</evidence>
<dbReference type="GO" id="GO:0046872">
    <property type="term" value="F:metal ion binding"/>
    <property type="evidence" value="ECO:0007669"/>
    <property type="project" value="UniProtKB-KW"/>
</dbReference>
<organism evidence="9 10">
    <name type="scientific">Candidatus Marinarcus aquaticus</name>
    <dbReference type="NCBI Taxonomy" id="2044504"/>
    <lineage>
        <taxon>Bacteria</taxon>
        <taxon>Pseudomonadati</taxon>
        <taxon>Campylobacterota</taxon>
        <taxon>Epsilonproteobacteria</taxon>
        <taxon>Campylobacterales</taxon>
        <taxon>Arcobacteraceae</taxon>
        <taxon>Candidatus Marinarcus</taxon>
    </lineage>
</organism>
<dbReference type="InterPro" id="IPR002744">
    <property type="entry name" value="MIP18-like"/>
</dbReference>
<evidence type="ECO:0000256" key="4">
    <source>
        <dbReference type="ARBA" id="ARBA00023004"/>
    </source>
</evidence>
<dbReference type="Gene3D" id="3.40.50.300">
    <property type="entry name" value="P-loop containing nucleotide triphosphate hydrolases"/>
    <property type="match status" value="1"/>
</dbReference>
<protein>
    <recommendedName>
        <fullName evidence="6">Iron-sulfur cluster carrier protein</fullName>
    </recommendedName>
</protein>
<name>A0A4Q0XUV9_9BACT</name>
<keyword evidence="3 6" id="KW-0067">ATP-binding</keyword>
<dbReference type="PANTHER" id="PTHR42961:SF2">
    <property type="entry name" value="IRON-SULFUR PROTEIN NUBPL"/>
    <property type="match status" value="1"/>
</dbReference>
<dbReference type="HAMAP" id="MF_02040">
    <property type="entry name" value="Mrp_NBP35"/>
    <property type="match status" value="1"/>
</dbReference>
<feature type="compositionally biased region" description="Polar residues" evidence="7">
    <location>
        <begin position="368"/>
        <end position="379"/>
    </location>
</feature>
<evidence type="ECO:0000313" key="10">
    <source>
        <dbReference type="Proteomes" id="UP000290657"/>
    </source>
</evidence>
<keyword evidence="10" id="KW-1185">Reference proteome</keyword>
<comment type="function">
    <text evidence="6">Binds and transfers iron-sulfur (Fe-S) clusters to target apoproteins. Can hydrolyze ATP.</text>
</comment>
<keyword evidence="2 6" id="KW-0547">Nucleotide-binding</keyword>
<dbReference type="AlphaFoldDB" id="A0A4Q0XUV9"/>
<dbReference type="GO" id="GO:0016887">
    <property type="term" value="F:ATP hydrolysis activity"/>
    <property type="evidence" value="ECO:0007669"/>
    <property type="project" value="UniProtKB-UniRule"/>
</dbReference>
<evidence type="ECO:0000256" key="3">
    <source>
        <dbReference type="ARBA" id="ARBA00022840"/>
    </source>
</evidence>
<reference evidence="9 10" key="1">
    <citation type="submission" date="2017-10" db="EMBL/GenBank/DDBJ databases">
        <title>Genomics of the genus Arcobacter.</title>
        <authorList>
            <person name="Perez-Cataluna A."/>
            <person name="Figueras M.J."/>
        </authorList>
    </citation>
    <scope>NUCLEOTIDE SEQUENCE [LARGE SCALE GENOMIC DNA]</scope>
    <source>
        <strain evidence="9 10">CECT 8987</strain>
    </source>
</reference>
<dbReference type="Gene3D" id="3.30.300.130">
    <property type="entry name" value="Fe-S cluster assembly (FSCA)"/>
    <property type="match status" value="1"/>
</dbReference>
<keyword evidence="4 6" id="KW-0408">Iron</keyword>
<dbReference type="InterPro" id="IPR044304">
    <property type="entry name" value="NUBPL-like"/>
</dbReference>
<evidence type="ECO:0000256" key="1">
    <source>
        <dbReference type="ARBA" id="ARBA00022723"/>
    </source>
</evidence>
<dbReference type="GO" id="GO:0005524">
    <property type="term" value="F:ATP binding"/>
    <property type="evidence" value="ECO:0007669"/>
    <property type="project" value="UniProtKB-UniRule"/>
</dbReference>
<dbReference type="EMBL" id="PDKN01000003">
    <property type="protein sequence ID" value="RXJ57943.1"/>
    <property type="molecule type" value="Genomic_DNA"/>
</dbReference>
<dbReference type="Pfam" id="PF10609">
    <property type="entry name" value="ParA"/>
    <property type="match status" value="1"/>
</dbReference>
<sequence>MATVADIKNELQSVLYPGFNKSIMDFGFVKDVQVNGSGVDISIEITSSAQDVEQQLRADITACMQKVGVDDLKLEIKKPEAPKQQSNSMSGKNVAPQIKNFVMVSSGKGGVGKSTTTVNLAVAAAMQGKRVGILDADIYGPNIPRMMGLQGQDVEVVGNKAKPFKAYGVDVMSMGSLMEEGQALIWRGAMIMKAIEQLLRDILWEELDILFIDMPPGTGDAQLTLAQSVPVTAGVNVTTPQHVALDDSRRSLDMFKKLHIPIAGIVENMSGFVCPSCETESDIFGQGTCEELAKQYDTQVLGNIPIEPSIRVGGDEGKPIVYHYPESLSGKRYMKAAETLIAQIDAVNAGGGADNAAIQPNTPPGVSACSTAGATQAQKNDGGCGCSH</sequence>
<gene>
    <name evidence="9" type="ORF">CRV04_05400</name>
</gene>
<dbReference type="FunFam" id="3.40.50.300:FF:001119">
    <property type="entry name" value="Iron-sulfur cluster carrier protein"/>
    <property type="match status" value="1"/>
</dbReference>
<dbReference type="SUPFAM" id="SSF52540">
    <property type="entry name" value="P-loop containing nucleoside triphosphate hydrolases"/>
    <property type="match status" value="1"/>
</dbReference>
<dbReference type="Proteomes" id="UP000290657">
    <property type="component" value="Unassembled WGS sequence"/>
</dbReference>
<comment type="similarity">
    <text evidence="6">Belongs to the Mrp/NBP35 ATP-binding proteins family.</text>
</comment>
<dbReference type="Pfam" id="PF01883">
    <property type="entry name" value="FeS_assembly_P"/>
    <property type="match status" value="1"/>
</dbReference>
<dbReference type="InterPro" id="IPR033756">
    <property type="entry name" value="YlxH/NBP35"/>
</dbReference>
<feature type="binding site" evidence="6">
    <location>
        <begin position="107"/>
        <end position="114"/>
    </location>
    <ligand>
        <name>ATP</name>
        <dbReference type="ChEBI" id="CHEBI:30616"/>
    </ligand>
</feature>
<evidence type="ECO:0000313" key="9">
    <source>
        <dbReference type="EMBL" id="RXJ57943.1"/>
    </source>
</evidence>
<keyword evidence="1 6" id="KW-0479">Metal-binding</keyword>